<proteinExistence type="predicted"/>
<accession>A0A9N9IK53</accession>
<gene>
    <name evidence="1" type="ORF">DERYTH_LOCUS15744</name>
</gene>
<name>A0A9N9IK53_9GLOM</name>
<keyword evidence="2" id="KW-1185">Reference proteome</keyword>
<organism evidence="1 2">
    <name type="scientific">Dentiscutata erythropus</name>
    <dbReference type="NCBI Taxonomy" id="1348616"/>
    <lineage>
        <taxon>Eukaryota</taxon>
        <taxon>Fungi</taxon>
        <taxon>Fungi incertae sedis</taxon>
        <taxon>Mucoromycota</taxon>
        <taxon>Glomeromycotina</taxon>
        <taxon>Glomeromycetes</taxon>
        <taxon>Diversisporales</taxon>
        <taxon>Gigasporaceae</taxon>
        <taxon>Dentiscutata</taxon>
    </lineage>
</organism>
<evidence type="ECO:0000313" key="2">
    <source>
        <dbReference type="Proteomes" id="UP000789405"/>
    </source>
</evidence>
<sequence>MTHTLVSSIFLETHSEIGSLTEDFNQLKTFYQTEKDYEIEMKEVLEMNELFSESTYHIENDEEMLYFNNHVLSSLQIKKFQKIFYQSTIKENNKQEINEKLTVILDQQEKEAFTNKLCTMVCCKTKTCLTKINHESAFEKFDNI</sequence>
<dbReference type="AlphaFoldDB" id="A0A9N9IK53"/>
<dbReference type="OrthoDB" id="2418329at2759"/>
<dbReference type="EMBL" id="CAJVPY010013035">
    <property type="protein sequence ID" value="CAG8738085.1"/>
    <property type="molecule type" value="Genomic_DNA"/>
</dbReference>
<protein>
    <submittedName>
        <fullName evidence="1">16536_t:CDS:1</fullName>
    </submittedName>
</protein>
<comment type="caution">
    <text evidence="1">The sequence shown here is derived from an EMBL/GenBank/DDBJ whole genome shotgun (WGS) entry which is preliminary data.</text>
</comment>
<evidence type="ECO:0000313" key="1">
    <source>
        <dbReference type="EMBL" id="CAG8738085.1"/>
    </source>
</evidence>
<reference evidence="1" key="1">
    <citation type="submission" date="2021-06" db="EMBL/GenBank/DDBJ databases">
        <authorList>
            <person name="Kallberg Y."/>
            <person name="Tangrot J."/>
            <person name="Rosling A."/>
        </authorList>
    </citation>
    <scope>NUCLEOTIDE SEQUENCE</scope>
    <source>
        <strain evidence="1">MA453B</strain>
    </source>
</reference>
<dbReference type="Proteomes" id="UP000789405">
    <property type="component" value="Unassembled WGS sequence"/>
</dbReference>